<keyword evidence="3" id="KW-0408">Iron</keyword>
<organism evidence="4">
    <name type="scientific">Nippostrongylus brasiliensis</name>
    <name type="common">Rat hookworm</name>
    <dbReference type="NCBI Taxonomy" id="27835"/>
    <lineage>
        <taxon>Eukaryota</taxon>
        <taxon>Metazoa</taxon>
        <taxon>Ecdysozoa</taxon>
        <taxon>Nematoda</taxon>
        <taxon>Chromadorea</taxon>
        <taxon>Rhabditida</taxon>
        <taxon>Rhabditina</taxon>
        <taxon>Rhabditomorpha</taxon>
        <taxon>Strongyloidea</taxon>
        <taxon>Heligmosomidae</taxon>
        <taxon>Nippostrongylus</taxon>
    </lineage>
</organism>
<dbReference type="PRINTS" id="PR00385">
    <property type="entry name" value="P450"/>
</dbReference>
<dbReference type="SUPFAM" id="SSF48264">
    <property type="entry name" value="Cytochrome P450"/>
    <property type="match status" value="1"/>
</dbReference>
<comment type="cofactor">
    <cofactor evidence="3">
        <name>heme</name>
        <dbReference type="ChEBI" id="CHEBI:30413"/>
    </cofactor>
</comment>
<comment type="similarity">
    <text evidence="1">Belongs to the cytochrome P450 family.</text>
</comment>
<dbReference type="OMA" id="FMSTENG"/>
<dbReference type="GO" id="GO:0005506">
    <property type="term" value="F:iron ion binding"/>
    <property type="evidence" value="ECO:0007669"/>
    <property type="project" value="InterPro"/>
</dbReference>
<evidence type="ECO:0000256" key="3">
    <source>
        <dbReference type="PIRSR" id="PIRSR602401-1"/>
    </source>
</evidence>
<dbReference type="AlphaFoldDB" id="A0A0N4Y2K4"/>
<keyword evidence="3" id="KW-0479">Metal-binding</keyword>
<feature type="binding site" description="axial binding residue" evidence="3">
    <location>
        <position position="276"/>
    </location>
    <ligand>
        <name>heme</name>
        <dbReference type="ChEBI" id="CHEBI:30413"/>
    </ligand>
    <ligandPart>
        <name>Fe</name>
        <dbReference type="ChEBI" id="CHEBI:18248"/>
    </ligandPart>
</feature>
<dbReference type="PANTHER" id="PTHR24284:SF1">
    <property type="entry name" value="CYTOCHROME P450 FAMILY"/>
    <property type="match status" value="1"/>
</dbReference>
<dbReference type="Gene3D" id="1.10.630.10">
    <property type="entry name" value="Cytochrome P450"/>
    <property type="match status" value="1"/>
</dbReference>
<accession>A0A0N4Y2K4</accession>
<dbReference type="Pfam" id="PF00067">
    <property type="entry name" value="p450"/>
    <property type="match status" value="2"/>
</dbReference>
<evidence type="ECO:0000256" key="1">
    <source>
        <dbReference type="ARBA" id="ARBA00010617"/>
    </source>
</evidence>
<dbReference type="WBParaSite" id="NBR_0000995601-mRNA-1">
    <property type="protein sequence ID" value="NBR_0000995601-mRNA-1"/>
    <property type="gene ID" value="NBR_0000995601"/>
</dbReference>
<protein>
    <submittedName>
        <fullName evidence="4">Cytochrome P450</fullName>
    </submittedName>
</protein>
<dbReference type="GO" id="GO:0016705">
    <property type="term" value="F:oxidoreductase activity, acting on paired donors, with incorporation or reduction of molecular oxygen"/>
    <property type="evidence" value="ECO:0007669"/>
    <property type="project" value="InterPro"/>
</dbReference>
<keyword evidence="3" id="KW-0349">Heme</keyword>
<dbReference type="InterPro" id="IPR002401">
    <property type="entry name" value="Cyt_P450_E_grp-I"/>
</dbReference>
<evidence type="ECO:0000256" key="2">
    <source>
        <dbReference type="ARBA" id="ARBA00023033"/>
    </source>
</evidence>
<dbReference type="PANTHER" id="PTHR24284">
    <property type="entry name" value="CYTOCHROME P450 FAMILY"/>
    <property type="match status" value="1"/>
</dbReference>
<dbReference type="InterPro" id="IPR036396">
    <property type="entry name" value="Cyt_P450_sf"/>
</dbReference>
<proteinExistence type="inferred from homology"/>
<reference evidence="4" key="1">
    <citation type="submission" date="2017-02" db="UniProtKB">
        <authorList>
            <consortium name="WormBaseParasite"/>
        </authorList>
    </citation>
    <scope>IDENTIFICATION</scope>
</reference>
<keyword evidence="2" id="KW-0560">Oxidoreductase</keyword>
<dbReference type="PRINTS" id="PR00463">
    <property type="entry name" value="EP450I"/>
</dbReference>
<dbReference type="InterPro" id="IPR001128">
    <property type="entry name" value="Cyt_P450"/>
</dbReference>
<dbReference type="GO" id="GO:0004497">
    <property type="term" value="F:monooxygenase activity"/>
    <property type="evidence" value="ECO:0007669"/>
    <property type="project" value="UniProtKB-KW"/>
</dbReference>
<keyword evidence="2" id="KW-0503">Monooxygenase</keyword>
<sequence>LLSAQELLAHLESIKNKDEVCLRTPIQVFVANIISHTLFGFSYKYDKCERLMGVVDEITELFKEMRASKITLIGQVFPAIYRLPFVGYMAKDRIHNMLSGTRRLVIEDCERALKCYSPDQEPECLVQAYFQKMQSNPNLNYDNLLNVCSDFFVAGMETTTTTLRWGTLLLASNQETQEKIRKEILSVIGSGVALSTSYRSMMPYTNAAINELQRRANIVQQNAPYRAVRGTSVGHSPVYKDAHEFRPERFLMDDGITADEEAIEQLCPLSIGKRQCAGEALARVELFVGIVTLLQHYRVINSKYLSEILIQQNLSFIFYFTLGCFSCPSIDATDR</sequence>
<evidence type="ECO:0000313" key="4">
    <source>
        <dbReference type="WBParaSite" id="NBR_0000995601-mRNA-1"/>
    </source>
</evidence>
<name>A0A0N4Y2K4_NIPBR</name>
<dbReference type="GO" id="GO:0020037">
    <property type="term" value="F:heme binding"/>
    <property type="evidence" value="ECO:0007669"/>
    <property type="project" value="InterPro"/>
</dbReference>